<sequence length="18" mass="2085">MICNAHFGNTSWSILEVY</sequence>
<proteinExistence type="predicted"/>
<reference evidence="1" key="1">
    <citation type="submission" date="2014-11" db="EMBL/GenBank/DDBJ databases">
        <authorList>
            <person name="Amaro Gonzalez C."/>
        </authorList>
    </citation>
    <scope>NUCLEOTIDE SEQUENCE</scope>
</reference>
<name>A0A0E9PL98_ANGAN</name>
<evidence type="ECO:0000313" key="1">
    <source>
        <dbReference type="EMBL" id="JAH04618.1"/>
    </source>
</evidence>
<dbReference type="AlphaFoldDB" id="A0A0E9PL98"/>
<dbReference type="EMBL" id="GBXM01103959">
    <property type="protein sequence ID" value="JAH04618.1"/>
    <property type="molecule type" value="Transcribed_RNA"/>
</dbReference>
<organism evidence="1">
    <name type="scientific">Anguilla anguilla</name>
    <name type="common">European freshwater eel</name>
    <name type="synonym">Muraena anguilla</name>
    <dbReference type="NCBI Taxonomy" id="7936"/>
    <lineage>
        <taxon>Eukaryota</taxon>
        <taxon>Metazoa</taxon>
        <taxon>Chordata</taxon>
        <taxon>Craniata</taxon>
        <taxon>Vertebrata</taxon>
        <taxon>Euteleostomi</taxon>
        <taxon>Actinopterygii</taxon>
        <taxon>Neopterygii</taxon>
        <taxon>Teleostei</taxon>
        <taxon>Anguilliformes</taxon>
        <taxon>Anguillidae</taxon>
        <taxon>Anguilla</taxon>
    </lineage>
</organism>
<protein>
    <submittedName>
        <fullName evidence="1">Uncharacterized protein</fullName>
    </submittedName>
</protein>
<reference evidence="1" key="2">
    <citation type="journal article" date="2015" name="Fish Shellfish Immunol.">
        <title>Early steps in the European eel (Anguilla anguilla)-Vibrio vulnificus interaction in the gills: Role of the RtxA13 toxin.</title>
        <authorList>
            <person name="Callol A."/>
            <person name="Pajuelo D."/>
            <person name="Ebbesson L."/>
            <person name="Teles M."/>
            <person name="MacKenzie S."/>
            <person name="Amaro C."/>
        </authorList>
    </citation>
    <scope>NUCLEOTIDE SEQUENCE</scope>
</reference>
<accession>A0A0E9PL98</accession>